<protein>
    <recommendedName>
        <fullName evidence="3">F-box domain-containing protein</fullName>
    </recommendedName>
</protein>
<dbReference type="AlphaFoldDB" id="A0A6A6RJR1"/>
<sequence length="340" mass="38968">MVDEDPRCRLLELPGEVRNRIYYFATVGAGGLTVLDSPRLDADSVDPDSFMGLMHTCRQIRKEFRLPYIRDTYFRLDYINALRFLARIVLVAFQEERLVDVNIIVDFNTKEKLPRFGWLLEYGWVEFTKSAPKPPGCSSWPVSNITSRNNAQEGATNTRGIRWRNSVAKHSKNLSIRDLPGTPGTRLNNADEVTKDIAKPLSEFYFPGRFPGHRMTSFGPPTPPFPMDRLPPNVTPRPVYPTLARKLRFSEPVGNKNIVNTLRFLRVFPNIKAKAHYHCPTNKRATRESRDELNGLLRVNEGSWWDNLDYEKELSRIGIFVGGPNPGSDRCFVSWALRVK</sequence>
<gene>
    <name evidence="1" type="ORF">P280DRAFT_554752</name>
</gene>
<name>A0A6A6RJR1_9PLEO</name>
<dbReference type="EMBL" id="MU006852">
    <property type="protein sequence ID" value="KAF2634214.1"/>
    <property type="molecule type" value="Genomic_DNA"/>
</dbReference>
<dbReference type="Proteomes" id="UP000799753">
    <property type="component" value="Unassembled WGS sequence"/>
</dbReference>
<accession>A0A6A6RJR1</accession>
<evidence type="ECO:0008006" key="3">
    <source>
        <dbReference type="Google" id="ProtNLM"/>
    </source>
</evidence>
<keyword evidence="2" id="KW-1185">Reference proteome</keyword>
<proteinExistence type="predicted"/>
<reference evidence="1" key="1">
    <citation type="journal article" date="2020" name="Stud. Mycol.">
        <title>101 Dothideomycetes genomes: a test case for predicting lifestyles and emergence of pathogens.</title>
        <authorList>
            <person name="Haridas S."/>
            <person name="Albert R."/>
            <person name="Binder M."/>
            <person name="Bloem J."/>
            <person name="Labutti K."/>
            <person name="Salamov A."/>
            <person name="Andreopoulos B."/>
            <person name="Baker S."/>
            <person name="Barry K."/>
            <person name="Bills G."/>
            <person name="Bluhm B."/>
            <person name="Cannon C."/>
            <person name="Castanera R."/>
            <person name="Culley D."/>
            <person name="Daum C."/>
            <person name="Ezra D."/>
            <person name="Gonzalez J."/>
            <person name="Henrissat B."/>
            <person name="Kuo A."/>
            <person name="Liang C."/>
            <person name="Lipzen A."/>
            <person name="Lutzoni F."/>
            <person name="Magnuson J."/>
            <person name="Mondo S."/>
            <person name="Nolan M."/>
            <person name="Ohm R."/>
            <person name="Pangilinan J."/>
            <person name="Park H.-J."/>
            <person name="Ramirez L."/>
            <person name="Alfaro M."/>
            <person name="Sun H."/>
            <person name="Tritt A."/>
            <person name="Yoshinaga Y."/>
            <person name="Zwiers L.-H."/>
            <person name="Turgeon B."/>
            <person name="Goodwin S."/>
            <person name="Spatafora J."/>
            <person name="Crous P."/>
            <person name="Grigoriev I."/>
        </authorList>
    </citation>
    <scope>NUCLEOTIDE SEQUENCE</scope>
    <source>
        <strain evidence="1">CBS 473.64</strain>
    </source>
</reference>
<evidence type="ECO:0000313" key="1">
    <source>
        <dbReference type="EMBL" id="KAF2634214.1"/>
    </source>
</evidence>
<evidence type="ECO:0000313" key="2">
    <source>
        <dbReference type="Proteomes" id="UP000799753"/>
    </source>
</evidence>
<organism evidence="1 2">
    <name type="scientific">Massarina eburnea CBS 473.64</name>
    <dbReference type="NCBI Taxonomy" id="1395130"/>
    <lineage>
        <taxon>Eukaryota</taxon>
        <taxon>Fungi</taxon>
        <taxon>Dikarya</taxon>
        <taxon>Ascomycota</taxon>
        <taxon>Pezizomycotina</taxon>
        <taxon>Dothideomycetes</taxon>
        <taxon>Pleosporomycetidae</taxon>
        <taxon>Pleosporales</taxon>
        <taxon>Massarineae</taxon>
        <taxon>Massarinaceae</taxon>
        <taxon>Massarina</taxon>
    </lineage>
</organism>
<dbReference type="OrthoDB" id="4133832at2759"/>